<dbReference type="Proteomes" id="UP000257067">
    <property type="component" value="Unassembled WGS sequence"/>
</dbReference>
<dbReference type="OrthoDB" id="5355539at2"/>
<comment type="caution">
    <text evidence="1">The sequence shown here is derived from an EMBL/GenBank/DDBJ whole genome shotgun (WGS) entry which is preliminary data.</text>
</comment>
<accession>A0A3D8IUK8</accession>
<name>A0A3D8IUK8_9HELI</name>
<protein>
    <submittedName>
        <fullName evidence="1">Type II toxin-antitoxin system RelE/ParE family toxin</fullName>
    </submittedName>
</protein>
<evidence type="ECO:0000313" key="2">
    <source>
        <dbReference type="Proteomes" id="UP000257067"/>
    </source>
</evidence>
<dbReference type="AlphaFoldDB" id="A0A3D8IUK8"/>
<dbReference type="RefSeq" id="WP_104724940.1">
    <property type="nucleotide sequence ID" value="NZ_FZNE01000010.1"/>
</dbReference>
<dbReference type="Pfam" id="PF05973">
    <property type="entry name" value="Gp49"/>
    <property type="match status" value="1"/>
</dbReference>
<organism evidence="1 2">
    <name type="scientific">Helicobacter cholecystus</name>
    <dbReference type="NCBI Taxonomy" id="45498"/>
    <lineage>
        <taxon>Bacteria</taxon>
        <taxon>Pseudomonadati</taxon>
        <taxon>Campylobacterota</taxon>
        <taxon>Epsilonproteobacteria</taxon>
        <taxon>Campylobacterales</taxon>
        <taxon>Helicobacteraceae</taxon>
        <taxon>Helicobacter</taxon>
    </lineage>
</organism>
<sequence length="112" mass="13333">MASEKNYTIIYCNPRILSYLNKLPKDLREKTFSLLDELSQKGNFLDHIHTKTRCEGIFKIRVKSSHHCLRVFYTFSKNLYILHAYIKKDQCTRNKELDLALKRLKEIPKINS</sequence>
<proteinExistence type="predicted"/>
<evidence type="ECO:0000313" key="1">
    <source>
        <dbReference type="EMBL" id="RDU68690.1"/>
    </source>
</evidence>
<dbReference type="InterPro" id="IPR009241">
    <property type="entry name" value="HigB-like"/>
</dbReference>
<gene>
    <name evidence="1" type="ORF">CQA62_05575</name>
</gene>
<reference evidence="1 2" key="1">
    <citation type="submission" date="2018-04" db="EMBL/GenBank/DDBJ databases">
        <title>Novel Campyloabacter and Helicobacter Species and Strains.</title>
        <authorList>
            <person name="Mannion A.J."/>
            <person name="Shen Z."/>
            <person name="Fox J.G."/>
        </authorList>
    </citation>
    <scope>NUCLEOTIDE SEQUENCE [LARGE SCALE GENOMIC DNA]</scope>
    <source>
        <strain evidence="1 2">ATCC 700242</strain>
    </source>
</reference>
<dbReference type="EMBL" id="NXLU01000007">
    <property type="protein sequence ID" value="RDU68690.1"/>
    <property type="molecule type" value="Genomic_DNA"/>
</dbReference>
<keyword evidence="2" id="KW-1185">Reference proteome</keyword>